<accession>A0A9D9DI97</accession>
<reference evidence="2" key="2">
    <citation type="journal article" date="2021" name="PeerJ">
        <title>Extensive microbial diversity within the chicken gut microbiome revealed by metagenomics and culture.</title>
        <authorList>
            <person name="Gilroy R."/>
            <person name="Ravi A."/>
            <person name="Getino M."/>
            <person name="Pursley I."/>
            <person name="Horton D.L."/>
            <person name="Alikhan N.F."/>
            <person name="Baker D."/>
            <person name="Gharbi K."/>
            <person name="Hall N."/>
            <person name="Watson M."/>
            <person name="Adriaenssens E.M."/>
            <person name="Foster-Nyarko E."/>
            <person name="Jarju S."/>
            <person name="Secka A."/>
            <person name="Antonio M."/>
            <person name="Oren A."/>
            <person name="Chaudhuri R.R."/>
            <person name="La Ragione R."/>
            <person name="Hildebrand F."/>
            <person name="Pallen M.J."/>
        </authorList>
    </citation>
    <scope>NUCLEOTIDE SEQUENCE</scope>
    <source>
        <strain evidence="2">11159</strain>
    </source>
</reference>
<dbReference type="PROSITE" id="PS51257">
    <property type="entry name" value="PROKAR_LIPOPROTEIN"/>
    <property type="match status" value="1"/>
</dbReference>
<feature type="chain" id="PRO_5039447584" description="Lipoprotein" evidence="1">
    <location>
        <begin position="20"/>
        <end position="507"/>
    </location>
</feature>
<gene>
    <name evidence="2" type="ORF">IAC58_06250</name>
</gene>
<protein>
    <recommendedName>
        <fullName evidence="4">Lipoprotein</fullName>
    </recommendedName>
</protein>
<comment type="caution">
    <text evidence="2">The sequence shown here is derived from an EMBL/GenBank/DDBJ whole genome shotgun (WGS) entry which is preliminary data.</text>
</comment>
<dbReference type="Proteomes" id="UP000823613">
    <property type="component" value="Unassembled WGS sequence"/>
</dbReference>
<dbReference type="EMBL" id="JADIMY010000119">
    <property type="protein sequence ID" value="MBO8428124.1"/>
    <property type="molecule type" value="Genomic_DNA"/>
</dbReference>
<evidence type="ECO:0008006" key="4">
    <source>
        <dbReference type="Google" id="ProtNLM"/>
    </source>
</evidence>
<reference evidence="2" key="1">
    <citation type="submission" date="2020-10" db="EMBL/GenBank/DDBJ databases">
        <authorList>
            <person name="Gilroy R."/>
        </authorList>
    </citation>
    <scope>NUCLEOTIDE SEQUENCE</scope>
    <source>
        <strain evidence="2">11159</strain>
    </source>
</reference>
<feature type="signal peptide" evidence="1">
    <location>
        <begin position="1"/>
        <end position="19"/>
    </location>
</feature>
<evidence type="ECO:0000313" key="2">
    <source>
        <dbReference type="EMBL" id="MBO8428124.1"/>
    </source>
</evidence>
<proteinExistence type="predicted"/>
<dbReference type="AlphaFoldDB" id="A0A9D9DI97"/>
<evidence type="ECO:0000313" key="3">
    <source>
        <dbReference type="Proteomes" id="UP000823613"/>
    </source>
</evidence>
<keyword evidence="1" id="KW-0732">Signal</keyword>
<evidence type="ECO:0000256" key="1">
    <source>
        <dbReference type="SAM" id="SignalP"/>
    </source>
</evidence>
<organism evidence="2 3">
    <name type="scientific">Candidatus Onthovivens merdipullorum</name>
    <dbReference type="NCBI Taxonomy" id="2840889"/>
    <lineage>
        <taxon>Bacteria</taxon>
        <taxon>Bacillati</taxon>
        <taxon>Bacillota</taxon>
        <taxon>Bacilli</taxon>
        <taxon>Bacillales</taxon>
        <taxon>Candidatus Onthovivens</taxon>
    </lineage>
</organism>
<name>A0A9D9DI97_9BACL</name>
<sequence>MKTKLFTCGILLCSSLLIASCEKGGSGGDTPSNDNTSTFVDSRVDAYTVVAQYLENGEYIVDEEVDFPSLYEAANYCFDYCDNGSYVKRKGDTTNTILFQRRAGEGGIEGANQDQFFYYKDGNVLNGYSQYLQGNTEFFKDQKVTTIMSSTDNLKQYYQPYHLLAKEGHATTTAAWNILPLLDTSVRYNPIAFSGMRSITFNVDLSEARIRPSYSETQKAVPTITLSSTDSYNYSNQGIYMNTDTGDWYYISGETQSDTKFLEYDTSEIILTSTWNEDTQEYTPNGDVKLTLNYVYNEEYETWSNDLIIEVTYSDGTSKTFNKNYEYLEMNGRGTPRANFALDLISADEDYDETMFTPDFMCGAYFKNIRITEAKGTVPEGLTDEIYQGDTSMVGKAGETYSLLNKDFGNLVDVEVILDHYANITYHEDITDVDVYDIDYTPVNATVSRTEEVLKTESLIGAILPTDTATSASVILAQTDYAKLDPMTQKMVRLIDGYTQLEEALDR</sequence>